<keyword evidence="2" id="KW-1185">Reference proteome</keyword>
<sequence>MEYSIDLASASPSEIEARVIGYVAAWGFNGSWWAWRDKNGEDGTEVEGLGMVATVQTEGGGGEDGDGWTHVVIRVTQGDVTRYFKKTGYYSSYGGSDWDGEIRRVRPTTKTVTVYE</sequence>
<organism evidence="1 2">
    <name type="scientific">Nonomuraea longicatena</name>
    <dbReference type="NCBI Taxonomy" id="83682"/>
    <lineage>
        <taxon>Bacteria</taxon>
        <taxon>Bacillati</taxon>
        <taxon>Actinomycetota</taxon>
        <taxon>Actinomycetes</taxon>
        <taxon>Streptosporangiales</taxon>
        <taxon>Streptosporangiaceae</taxon>
        <taxon>Nonomuraea</taxon>
    </lineage>
</organism>
<protein>
    <submittedName>
        <fullName evidence="1">Uncharacterized protein</fullName>
    </submittedName>
</protein>
<reference evidence="1 2" key="1">
    <citation type="journal article" date="2019" name="Int. J. Syst. Evol. Microbiol.">
        <title>The Global Catalogue of Microorganisms (GCM) 10K type strain sequencing project: providing services to taxonomists for standard genome sequencing and annotation.</title>
        <authorList>
            <consortium name="The Broad Institute Genomics Platform"/>
            <consortium name="The Broad Institute Genome Sequencing Center for Infectious Disease"/>
            <person name="Wu L."/>
            <person name="Ma J."/>
        </authorList>
    </citation>
    <scope>NUCLEOTIDE SEQUENCE [LARGE SCALE GENOMIC DNA]</scope>
    <source>
        <strain evidence="1 2">JCM 11136</strain>
    </source>
</reference>
<name>A0ABN1RDY0_9ACTN</name>
<dbReference type="Proteomes" id="UP001501578">
    <property type="component" value="Unassembled WGS sequence"/>
</dbReference>
<proteinExistence type="predicted"/>
<dbReference type="RefSeq" id="WP_343955632.1">
    <property type="nucleotide sequence ID" value="NZ_BAAAHQ010000100.1"/>
</dbReference>
<evidence type="ECO:0000313" key="1">
    <source>
        <dbReference type="EMBL" id="GAA0955503.1"/>
    </source>
</evidence>
<comment type="caution">
    <text evidence="1">The sequence shown here is derived from an EMBL/GenBank/DDBJ whole genome shotgun (WGS) entry which is preliminary data.</text>
</comment>
<gene>
    <name evidence="1" type="ORF">GCM10009560_79320</name>
</gene>
<dbReference type="EMBL" id="BAAAHQ010000100">
    <property type="protein sequence ID" value="GAA0955503.1"/>
    <property type="molecule type" value="Genomic_DNA"/>
</dbReference>
<evidence type="ECO:0000313" key="2">
    <source>
        <dbReference type="Proteomes" id="UP001501578"/>
    </source>
</evidence>
<accession>A0ABN1RDY0</accession>